<accession>A0ABM1MAI9</accession>
<feature type="compositionally biased region" description="Low complexity" evidence="2">
    <location>
        <begin position="276"/>
        <end position="286"/>
    </location>
</feature>
<reference evidence="4" key="1">
    <citation type="submission" date="2025-08" db="UniProtKB">
        <authorList>
            <consortium name="RefSeq"/>
        </authorList>
    </citation>
    <scope>IDENTIFICATION</scope>
    <source>
        <tissue evidence="4">Whole Larva</tissue>
    </source>
</reference>
<evidence type="ECO:0000256" key="1">
    <source>
        <dbReference type="SAM" id="Coils"/>
    </source>
</evidence>
<dbReference type="RefSeq" id="XP_017771589.1">
    <property type="nucleotide sequence ID" value="XM_017916100.1"/>
</dbReference>
<evidence type="ECO:0000313" key="3">
    <source>
        <dbReference type="Proteomes" id="UP000695000"/>
    </source>
</evidence>
<gene>
    <name evidence="4" type="primary">LOC108558991</name>
</gene>
<evidence type="ECO:0000256" key="2">
    <source>
        <dbReference type="SAM" id="MobiDB-lite"/>
    </source>
</evidence>
<evidence type="ECO:0000313" key="4">
    <source>
        <dbReference type="RefSeq" id="XP_017771589.1"/>
    </source>
</evidence>
<proteinExistence type="predicted"/>
<keyword evidence="3" id="KW-1185">Reference proteome</keyword>
<dbReference type="GeneID" id="108558991"/>
<feature type="region of interest" description="Disordered" evidence="2">
    <location>
        <begin position="258"/>
        <end position="317"/>
    </location>
</feature>
<feature type="coiled-coil region" evidence="1">
    <location>
        <begin position="49"/>
        <end position="94"/>
    </location>
</feature>
<name>A0ABM1MAI9_NICVS</name>
<keyword evidence="1" id="KW-0175">Coiled coil</keyword>
<sequence length="372" mass="42050">MEGSSGGGDRTLQQVNFESELSLLKRQIDGLQVTVHSMQHDTEKKDKAIAALARDKEQLAIDLKRQRRSNANLKQQLEDERRFYYKEKEQYCNEMNSYKKLKRQEAAAGGGGGGGGCGDHKKELSHLKNTLNQTLEANYNLSVKFLRMKSCKSSLKNRLASLEQVHERTLKECKADFEKLQNELNEIVRRQFAKPIPPSSKKYLQIIKQNGALIHDNLCLQLEIDRLHLTLDRMRVHELKTETNSKLQFIHNGRKTTTTTTCFKKPSQSGGDCSESKLTTSSTTTSSREERKLAQVQEEDDLQQQQQQHLSPRSAKYELMTVSNSSVSENTYYTSVKCCQPPSMGAVAAAASVAYRTQSAPEIVRTNSDKTN</sequence>
<dbReference type="Proteomes" id="UP000695000">
    <property type="component" value="Unplaced"/>
</dbReference>
<feature type="coiled-coil region" evidence="1">
    <location>
        <begin position="152"/>
        <end position="190"/>
    </location>
</feature>
<protein>
    <submittedName>
        <fullName evidence="4">Uncharacterized protein LOC108558991</fullName>
    </submittedName>
</protein>
<organism evidence="3 4">
    <name type="scientific">Nicrophorus vespilloides</name>
    <name type="common">Boreal carrion beetle</name>
    <dbReference type="NCBI Taxonomy" id="110193"/>
    <lineage>
        <taxon>Eukaryota</taxon>
        <taxon>Metazoa</taxon>
        <taxon>Ecdysozoa</taxon>
        <taxon>Arthropoda</taxon>
        <taxon>Hexapoda</taxon>
        <taxon>Insecta</taxon>
        <taxon>Pterygota</taxon>
        <taxon>Neoptera</taxon>
        <taxon>Endopterygota</taxon>
        <taxon>Coleoptera</taxon>
        <taxon>Polyphaga</taxon>
        <taxon>Staphyliniformia</taxon>
        <taxon>Silphidae</taxon>
        <taxon>Nicrophorinae</taxon>
        <taxon>Nicrophorus</taxon>
    </lineage>
</organism>